<dbReference type="InterPro" id="IPR053716">
    <property type="entry name" value="Flag_assembly_chemotaxis_eff"/>
</dbReference>
<keyword evidence="13" id="KW-0282">Flagellum</keyword>
<evidence type="ECO:0000256" key="3">
    <source>
        <dbReference type="ARBA" id="ARBA00020392"/>
    </source>
</evidence>
<dbReference type="InterPro" id="IPR052570">
    <property type="entry name" value="FliJ"/>
</dbReference>
<keyword evidence="4" id="KW-0813">Transport</keyword>
<keyword evidence="8" id="KW-0653">Protein transport</keyword>
<keyword evidence="10" id="KW-1006">Bacterial flagellum protein export</keyword>
<keyword evidence="6" id="KW-0145">Chemotaxis</keyword>
<evidence type="ECO:0000256" key="10">
    <source>
        <dbReference type="ARBA" id="ARBA00023225"/>
    </source>
</evidence>
<proteinExistence type="inferred from homology"/>
<dbReference type="InterPro" id="IPR012823">
    <property type="entry name" value="Flagell_FliJ"/>
</dbReference>
<keyword evidence="11" id="KW-0175">Coiled coil</keyword>
<dbReference type="NCBIfam" id="TIGR02473">
    <property type="entry name" value="flagell_FliJ"/>
    <property type="match status" value="1"/>
</dbReference>
<feature type="coiled-coil region" evidence="11">
    <location>
        <begin position="70"/>
        <end position="97"/>
    </location>
</feature>
<comment type="subcellular location">
    <subcellularLocation>
        <location evidence="1">Cell membrane</location>
        <topology evidence="1">Peripheral membrane protein</topology>
        <orientation evidence="1">Cytoplasmic side</orientation>
    </subcellularLocation>
</comment>
<evidence type="ECO:0000256" key="1">
    <source>
        <dbReference type="ARBA" id="ARBA00004413"/>
    </source>
</evidence>
<evidence type="ECO:0000256" key="4">
    <source>
        <dbReference type="ARBA" id="ARBA00022448"/>
    </source>
</evidence>
<evidence type="ECO:0000256" key="8">
    <source>
        <dbReference type="ARBA" id="ARBA00022927"/>
    </source>
</evidence>
<evidence type="ECO:0000256" key="12">
    <source>
        <dbReference type="SAM" id="MobiDB-lite"/>
    </source>
</evidence>
<comment type="caution">
    <text evidence="13">The sequence shown here is derived from an EMBL/GenBank/DDBJ whole genome shotgun (WGS) entry which is preliminary data.</text>
</comment>
<feature type="region of interest" description="Disordered" evidence="12">
    <location>
        <begin position="1"/>
        <end position="24"/>
    </location>
</feature>
<dbReference type="PANTHER" id="PTHR38786">
    <property type="entry name" value="FLAGELLAR FLIJ PROTEIN"/>
    <property type="match status" value="1"/>
</dbReference>
<feature type="region of interest" description="Disordered" evidence="12">
    <location>
        <begin position="121"/>
        <end position="141"/>
    </location>
</feature>
<keyword evidence="9" id="KW-0472">Membrane</keyword>
<dbReference type="PANTHER" id="PTHR38786:SF1">
    <property type="entry name" value="FLAGELLAR FLIJ PROTEIN"/>
    <property type="match status" value="1"/>
</dbReference>
<dbReference type="RefSeq" id="WP_377317326.1">
    <property type="nucleotide sequence ID" value="NZ_JBHSNF010000001.1"/>
</dbReference>
<reference evidence="14" key="1">
    <citation type="journal article" date="2019" name="Int. J. Syst. Evol. Microbiol.">
        <title>The Global Catalogue of Microorganisms (GCM) 10K type strain sequencing project: providing services to taxonomists for standard genome sequencing and annotation.</title>
        <authorList>
            <consortium name="The Broad Institute Genomics Platform"/>
            <consortium name="The Broad Institute Genome Sequencing Center for Infectious Disease"/>
            <person name="Wu L."/>
            <person name="Ma J."/>
        </authorList>
    </citation>
    <scope>NUCLEOTIDE SEQUENCE [LARGE SCALE GENOMIC DNA]</scope>
    <source>
        <strain evidence="14">CGMCC 1.16619</strain>
    </source>
</reference>
<organism evidence="13 14">
    <name type="scientific">Rhodanobacter ginsengisoli</name>
    <dbReference type="NCBI Taxonomy" id="418646"/>
    <lineage>
        <taxon>Bacteria</taxon>
        <taxon>Pseudomonadati</taxon>
        <taxon>Pseudomonadota</taxon>
        <taxon>Gammaproteobacteria</taxon>
        <taxon>Lysobacterales</taxon>
        <taxon>Rhodanobacteraceae</taxon>
        <taxon>Rhodanobacter</taxon>
    </lineage>
</organism>
<keyword evidence="7" id="KW-1005">Bacterial flagellum biogenesis</keyword>
<evidence type="ECO:0000256" key="9">
    <source>
        <dbReference type="ARBA" id="ARBA00023136"/>
    </source>
</evidence>
<protein>
    <recommendedName>
        <fullName evidence="3">Flagellar FliJ protein</fullName>
    </recommendedName>
</protein>
<accession>A0ABW0QJ69</accession>
<keyword evidence="13" id="KW-0966">Cell projection</keyword>
<dbReference type="Proteomes" id="UP001596114">
    <property type="component" value="Unassembled WGS sequence"/>
</dbReference>
<keyword evidence="13" id="KW-0969">Cilium</keyword>
<gene>
    <name evidence="13" type="primary">fliJ</name>
    <name evidence="13" type="ORF">ACFPPA_03515</name>
</gene>
<dbReference type="Pfam" id="PF02050">
    <property type="entry name" value="FliJ"/>
    <property type="match status" value="1"/>
</dbReference>
<keyword evidence="14" id="KW-1185">Reference proteome</keyword>
<keyword evidence="5" id="KW-1003">Cell membrane</keyword>
<evidence type="ECO:0000313" key="14">
    <source>
        <dbReference type="Proteomes" id="UP001596114"/>
    </source>
</evidence>
<evidence type="ECO:0000256" key="11">
    <source>
        <dbReference type="SAM" id="Coils"/>
    </source>
</evidence>
<evidence type="ECO:0000256" key="6">
    <source>
        <dbReference type="ARBA" id="ARBA00022500"/>
    </source>
</evidence>
<comment type="similarity">
    <text evidence="2">Belongs to the FliJ family.</text>
</comment>
<evidence type="ECO:0000256" key="2">
    <source>
        <dbReference type="ARBA" id="ARBA00010004"/>
    </source>
</evidence>
<dbReference type="Gene3D" id="1.10.287.1700">
    <property type="match status" value="1"/>
</dbReference>
<evidence type="ECO:0000256" key="7">
    <source>
        <dbReference type="ARBA" id="ARBA00022795"/>
    </source>
</evidence>
<dbReference type="EMBL" id="JBHSNF010000001">
    <property type="protein sequence ID" value="MFC5524803.1"/>
    <property type="molecule type" value="Genomic_DNA"/>
</dbReference>
<evidence type="ECO:0000256" key="5">
    <source>
        <dbReference type="ARBA" id="ARBA00022475"/>
    </source>
</evidence>
<evidence type="ECO:0000313" key="13">
    <source>
        <dbReference type="EMBL" id="MFC5524803.1"/>
    </source>
</evidence>
<name>A0ABW0QJ69_9GAMM</name>
<sequence length="141" mass="16444">MSSRAQPLLPAVDQARQRSEDALAQMATHQQRLAKAEQQLLELRRYRLEYAAGGEGPLSVSALLNRQSFVDRIDQAIVQQTAEISRLQRQFEQVRAHWHHAHARESALGSVVDRYVEEERRAADRHEQAEMDERMQYRRTR</sequence>